<dbReference type="GO" id="GO:0019346">
    <property type="term" value="P:transsulfuration"/>
    <property type="evidence" value="ECO:0007669"/>
    <property type="project" value="InterPro"/>
</dbReference>
<dbReference type="GO" id="GO:0019450">
    <property type="term" value="P:L-cysteine catabolic process to pyruvate"/>
    <property type="evidence" value="ECO:0007669"/>
    <property type="project" value="TreeGrafter"/>
</dbReference>
<dbReference type="InterPro" id="IPR006233">
    <property type="entry name" value="Cys_b_lyase_bac"/>
</dbReference>
<feature type="compositionally biased region" description="Basic and acidic residues" evidence="10">
    <location>
        <begin position="1"/>
        <end position="15"/>
    </location>
</feature>
<proteinExistence type="inferred from homology"/>
<protein>
    <submittedName>
        <fullName evidence="11">Cystathionine beta-lyase</fullName>
        <ecNumber evidence="11">4.4.1.8</ecNumber>
    </submittedName>
</protein>
<dbReference type="InterPro" id="IPR000277">
    <property type="entry name" value="Cys/Met-Metab_PyrdxlP-dep_enz"/>
</dbReference>
<sequence>MGRAARNPEAEHALMPDHLPPGRKPSQSSGHNSGHGFATRMSHGGRPGVREHGFVNTPVYRGSTVLYPSCEARGSINARSLEQVMTYGTAGGPTHFALENMVAEIEGGHRALITGTGLAACTLPLMAYLSAGDHCLIPDSVYGPTRRIADGMLKRFGIETGYYDPTIDAAGLAALMRPNTKVVYLESPGSHTFELQDVPALAEVAHAHGAKVLMDNTWGIHHFQPFTKGVDVSIQALTKYVGGHSDVLLGSVTVATEEDWRIIASAAREVGHYASPDDCWLALRGLRTMPMRLKHQYEAGLAVARWFESRPEVLRVIHPALPSHPQHALFKRDFTGGASLFGVVFQPRYSTQQIDAVVDGLKLFGIGASWGGYESLALPTTNYISRTATDAGTLQGPTVRFHVGLEDAADLIADLEAGLDTLPR</sequence>
<gene>
    <name evidence="11" type="primary">metC</name>
    <name evidence="11" type="ORF">HMPREF0731_3853</name>
</gene>
<dbReference type="NCBIfam" id="TIGR01324">
    <property type="entry name" value="cysta_beta_ly_B"/>
    <property type="match status" value="1"/>
</dbReference>
<organism evidence="11 12">
    <name type="scientific">Pseudoroseomonas cervicalis ATCC 49957</name>
    <dbReference type="NCBI Taxonomy" id="525371"/>
    <lineage>
        <taxon>Bacteria</taxon>
        <taxon>Pseudomonadati</taxon>
        <taxon>Pseudomonadota</taxon>
        <taxon>Alphaproteobacteria</taxon>
        <taxon>Acetobacterales</taxon>
        <taxon>Roseomonadaceae</taxon>
        <taxon>Roseomonas</taxon>
    </lineage>
</organism>
<dbReference type="InterPro" id="IPR015422">
    <property type="entry name" value="PyrdxlP-dep_Trfase_small"/>
</dbReference>
<dbReference type="PANTHER" id="PTHR43500:SF1">
    <property type="entry name" value="CYSTATHIONINE BETA-LYASE-RELATED"/>
    <property type="match status" value="1"/>
</dbReference>
<dbReference type="PANTHER" id="PTHR43500">
    <property type="entry name" value="CYSTATHIONINE BETA-LYASE-RELATED"/>
    <property type="match status" value="1"/>
</dbReference>
<reference evidence="11 12" key="1">
    <citation type="submission" date="2010-04" db="EMBL/GenBank/DDBJ databases">
        <authorList>
            <person name="Qin X."/>
            <person name="Bachman B."/>
            <person name="Battles P."/>
            <person name="Bell A."/>
            <person name="Bess C."/>
            <person name="Bickham C."/>
            <person name="Chaboub L."/>
            <person name="Chen D."/>
            <person name="Coyle M."/>
            <person name="Deiros D.R."/>
            <person name="Dinh H."/>
            <person name="Forbes L."/>
            <person name="Fowler G."/>
            <person name="Francisco L."/>
            <person name="Fu Q."/>
            <person name="Gubbala S."/>
            <person name="Hale W."/>
            <person name="Han Y."/>
            <person name="Hemphill L."/>
            <person name="Highlander S.K."/>
            <person name="Hirani K."/>
            <person name="Hogues M."/>
            <person name="Jackson L."/>
            <person name="Jakkamsetti A."/>
            <person name="Javaid M."/>
            <person name="Jiang H."/>
            <person name="Korchina V."/>
            <person name="Kovar C."/>
            <person name="Lara F."/>
            <person name="Lee S."/>
            <person name="Mata R."/>
            <person name="Mathew T."/>
            <person name="Moen C."/>
            <person name="Morales K."/>
            <person name="Munidasa M."/>
            <person name="Nazareth L."/>
            <person name="Ngo R."/>
            <person name="Nguyen L."/>
            <person name="Okwuonu G."/>
            <person name="Ongeri F."/>
            <person name="Patil S."/>
            <person name="Petrosino J."/>
            <person name="Pham C."/>
            <person name="Pham P."/>
            <person name="Pu L.-L."/>
            <person name="Puazo M."/>
            <person name="Raj R."/>
            <person name="Reid J."/>
            <person name="Rouhana J."/>
            <person name="Saada N."/>
            <person name="Shang Y."/>
            <person name="Simmons D."/>
            <person name="Thornton R."/>
            <person name="Warren J."/>
            <person name="Weissenberger G."/>
            <person name="Zhang J."/>
            <person name="Zhang L."/>
            <person name="Zhou C."/>
            <person name="Zhu D."/>
            <person name="Muzny D."/>
            <person name="Worley K."/>
            <person name="Gibbs R."/>
        </authorList>
    </citation>
    <scope>NUCLEOTIDE SEQUENCE [LARGE SCALE GENOMIC DNA]</scope>
    <source>
        <strain evidence="11 12">ATCC 49957</strain>
    </source>
</reference>
<accession>D5RRZ1</accession>
<evidence type="ECO:0000256" key="9">
    <source>
        <dbReference type="RuleBase" id="RU362118"/>
    </source>
</evidence>
<comment type="catalytic activity">
    <reaction evidence="7">
        <text>an S-substituted L-cysteine + H2O = a thiol + pyruvate + NH4(+)</text>
        <dbReference type="Rhea" id="RHEA:18121"/>
        <dbReference type="ChEBI" id="CHEBI:15361"/>
        <dbReference type="ChEBI" id="CHEBI:15377"/>
        <dbReference type="ChEBI" id="CHEBI:28938"/>
        <dbReference type="ChEBI" id="CHEBI:29256"/>
        <dbReference type="ChEBI" id="CHEBI:58717"/>
        <dbReference type="EC" id="4.4.1.13"/>
    </reaction>
</comment>
<dbReference type="InterPro" id="IPR054542">
    <property type="entry name" value="Cys_met_metab_PP"/>
</dbReference>
<evidence type="ECO:0000256" key="8">
    <source>
        <dbReference type="PIRSR" id="PIRSR001434-2"/>
    </source>
</evidence>
<evidence type="ECO:0000256" key="6">
    <source>
        <dbReference type="ARBA" id="ARBA00047517"/>
    </source>
</evidence>
<dbReference type="EMBL" id="ADVL01000722">
    <property type="protein sequence ID" value="EFH09917.1"/>
    <property type="molecule type" value="Genomic_DNA"/>
</dbReference>
<dbReference type="Gene3D" id="3.40.640.10">
    <property type="entry name" value="Type I PLP-dependent aspartate aminotransferase-like (Major domain)"/>
    <property type="match status" value="1"/>
</dbReference>
<evidence type="ECO:0000256" key="4">
    <source>
        <dbReference type="ARBA" id="ARBA00023239"/>
    </source>
</evidence>
<dbReference type="AlphaFoldDB" id="D5RRZ1"/>
<evidence type="ECO:0000256" key="1">
    <source>
        <dbReference type="ARBA" id="ARBA00001933"/>
    </source>
</evidence>
<dbReference type="InterPro" id="IPR015421">
    <property type="entry name" value="PyrdxlP-dep_Trfase_major"/>
</dbReference>
<dbReference type="PIRSF" id="PIRSF001434">
    <property type="entry name" value="CGS"/>
    <property type="match status" value="1"/>
</dbReference>
<comment type="pathway">
    <text evidence="5">Amino-acid biosynthesis; L-methionine biosynthesis via de novo pathway; L-homocysteine from L-cystathionine: step 1/1.</text>
</comment>
<name>D5RRZ1_9PROT</name>
<keyword evidence="4 11" id="KW-0456">Lyase</keyword>
<comment type="cofactor">
    <cofactor evidence="1 9">
        <name>pyridoxal 5'-phosphate</name>
        <dbReference type="ChEBI" id="CHEBI:597326"/>
    </cofactor>
</comment>
<dbReference type="SUPFAM" id="SSF53383">
    <property type="entry name" value="PLP-dependent transferases"/>
    <property type="match status" value="1"/>
</dbReference>
<evidence type="ECO:0000256" key="7">
    <source>
        <dbReference type="ARBA" id="ARBA00047625"/>
    </source>
</evidence>
<dbReference type="GO" id="GO:0030170">
    <property type="term" value="F:pyridoxal phosphate binding"/>
    <property type="evidence" value="ECO:0007669"/>
    <property type="project" value="InterPro"/>
</dbReference>
<keyword evidence="12" id="KW-1185">Reference proteome</keyword>
<dbReference type="Pfam" id="PF01053">
    <property type="entry name" value="Cys_Met_Meta_PP"/>
    <property type="match status" value="1"/>
</dbReference>
<dbReference type="EC" id="4.4.1.8" evidence="11"/>
<evidence type="ECO:0000256" key="5">
    <source>
        <dbReference type="ARBA" id="ARBA00046315"/>
    </source>
</evidence>
<evidence type="ECO:0000256" key="10">
    <source>
        <dbReference type="SAM" id="MobiDB-lite"/>
    </source>
</evidence>
<evidence type="ECO:0000313" key="12">
    <source>
        <dbReference type="Proteomes" id="UP000005324"/>
    </source>
</evidence>
<evidence type="ECO:0000313" key="11">
    <source>
        <dbReference type="EMBL" id="EFH09917.1"/>
    </source>
</evidence>
<dbReference type="GO" id="GO:0047804">
    <property type="term" value="F:cysteine-S-conjugate beta-lyase activity"/>
    <property type="evidence" value="ECO:0007669"/>
    <property type="project" value="UniProtKB-EC"/>
</dbReference>
<dbReference type="InterPro" id="IPR015424">
    <property type="entry name" value="PyrdxlP-dep_Trfase"/>
</dbReference>
<dbReference type="Gene3D" id="3.90.1150.10">
    <property type="entry name" value="Aspartate Aminotransferase, domain 1"/>
    <property type="match status" value="1"/>
</dbReference>
<evidence type="ECO:0000256" key="2">
    <source>
        <dbReference type="ARBA" id="ARBA00009077"/>
    </source>
</evidence>
<dbReference type="Proteomes" id="UP000005324">
    <property type="component" value="Unassembled WGS sequence"/>
</dbReference>
<feature type="modified residue" description="N6-(pyridoxal phosphate)lysine" evidence="8">
    <location>
        <position position="239"/>
    </location>
</feature>
<evidence type="ECO:0000256" key="3">
    <source>
        <dbReference type="ARBA" id="ARBA00022898"/>
    </source>
</evidence>
<comment type="similarity">
    <text evidence="2 9">Belongs to the trans-sulfuration enzymes family.</text>
</comment>
<keyword evidence="3 8" id="KW-0663">Pyridoxal phosphate</keyword>
<dbReference type="FunFam" id="3.40.640.10:FF:000046">
    <property type="entry name" value="Cystathionine gamma-lyase"/>
    <property type="match status" value="1"/>
</dbReference>
<dbReference type="PROSITE" id="PS00868">
    <property type="entry name" value="CYS_MET_METAB_PP"/>
    <property type="match status" value="1"/>
</dbReference>
<feature type="region of interest" description="Disordered" evidence="10">
    <location>
        <begin position="1"/>
        <end position="55"/>
    </location>
</feature>
<dbReference type="HOGENOM" id="CLU_018986_5_1_5"/>
<comment type="catalytic activity">
    <reaction evidence="6">
        <text>L,L-cystathionine + H2O = L-homocysteine + pyruvate + NH4(+)</text>
        <dbReference type="Rhea" id="RHEA:13965"/>
        <dbReference type="ChEBI" id="CHEBI:15361"/>
        <dbReference type="ChEBI" id="CHEBI:15377"/>
        <dbReference type="ChEBI" id="CHEBI:28938"/>
        <dbReference type="ChEBI" id="CHEBI:58161"/>
        <dbReference type="ChEBI" id="CHEBI:58199"/>
    </reaction>
</comment>
<comment type="caution">
    <text evidence="11">The sequence shown here is derived from an EMBL/GenBank/DDBJ whole genome shotgun (WGS) entry which is preliminary data.</text>
</comment>